<evidence type="ECO:0000313" key="1">
    <source>
        <dbReference type="EMBL" id="ACQ53428.1"/>
    </source>
</evidence>
<sequence length="55" mass="6447">MKVEYVGDKTLGLNNKVHTYLLFKCPSCDKYPTYNMNPCPYCGEYLEYPEVEESE</sequence>
<evidence type="ECO:0000313" key="2">
    <source>
        <dbReference type="Proteomes" id="UP000002333"/>
    </source>
</evidence>
<dbReference type="Proteomes" id="UP000002333">
    <property type="component" value="Chromosome"/>
</dbReference>
<name>A0A3F2ZSN2_CLOB6</name>
<dbReference type="AlphaFoldDB" id="A0A3F2ZSN2"/>
<protein>
    <submittedName>
        <fullName evidence="1">Uncharacterized protein</fullName>
    </submittedName>
</protein>
<organism evidence="1 2">
    <name type="scientific">Clostridium botulinum (strain 657 / Type Ba4)</name>
    <dbReference type="NCBI Taxonomy" id="515621"/>
    <lineage>
        <taxon>Bacteria</taxon>
        <taxon>Bacillati</taxon>
        <taxon>Bacillota</taxon>
        <taxon>Clostridia</taxon>
        <taxon>Eubacteriales</taxon>
        <taxon>Clostridiaceae</taxon>
        <taxon>Clostridium</taxon>
    </lineage>
</organism>
<gene>
    <name evidence="1" type="ordered locus">CLJ_B2553</name>
</gene>
<accession>A0A3F2ZSN2</accession>
<dbReference type="EMBL" id="CP001083">
    <property type="protein sequence ID" value="ACQ53428.1"/>
    <property type="molecule type" value="Genomic_DNA"/>
</dbReference>
<dbReference type="RefSeq" id="WP_012720934.1">
    <property type="nucleotide sequence ID" value="NC_012658.1"/>
</dbReference>
<dbReference type="KEGG" id="cbi:CLJ_B2553"/>
<proteinExistence type="predicted"/>
<reference evidence="1 2" key="1">
    <citation type="journal article" date="2007" name="PLoS ONE">
        <title>Analysis of the neurotoxin complex genes in Clostridium botulinum A1-A4 and B1 strains: BoNT/A3, /Ba4 and /B1 clusters are located within plasmids.</title>
        <authorList>
            <person name="Smith T.J."/>
            <person name="Hill K.K."/>
            <person name="Foley B.T."/>
            <person name="Detter J.C."/>
            <person name="Munk A.C."/>
            <person name="Bruce D.C."/>
            <person name="Doggett N.A."/>
            <person name="Smith L.A."/>
            <person name="Marks J.D."/>
            <person name="Xie G."/>
            <person name="Brettin T.S."/>
        </authorList>
    </citation>
    <scope>NUCLEOTIDE SEQUENCE [LARGE SCALE GENOMIC DNA]</scope>
    <source>
        <strain evidence="2">657 / Type Ba4</strain>
    </source>
</reference>
<reference evidence="2" key="2">
    <citation type="submission" date="2008-05" db="EMBL/GenBank/DDBJ databases">
        <title>Genome sequence of Clostridium botulinum Ba4 strain 657.</title>
        <authorList>
            <person name="Shrivastava S."/>
            <person name="Brown J.L."/>
            <person name="Bruce D."/>
            <person name="Detter C."/>
            <person name="Munk C."/>
            <person name="Smith L.A."/>
            <person name="Smith T.J."/>
            <person name="Sutton G."/>
            <person name="Brettin T.S."/>
        </authorList>
    </citation>
    <scope>NUCLEOTIDE SEQUENCE [LARGE SCALE GENOMIC DNA]</scope>
    <source>
        <strain evidence="2">657 / Type Ba4</strain>
    </source>
</reference>